<evidence type="ECO:0000256" key="1">
    <source>
        <dbReference type="SAM" id="MobiDB-lite"/>
    </source>
</evidence>
<dbReference type="EC" id="3.1.3.-" evidence="2"/>
<proteinExistence type="predicted"/>
<dbReference type="GO" id="GO:0016787">
    <property type="term" value="F:hydrolase activity"/>
    <property type="evidence" value="ECO:0007669"/>
    <property type="project" value="UniProtKB-KW"/>
</dbReference>
<evidence type="ECO:0000313" key="2">
    <source>
        <dbReference type="EMBL" id="MFF0457601.1"/>
    </source>
</evidence>
<dbReference type="SUPFAM" id="SSF56784">
    <property type="entry name" value="HAD-like"/>
    <property type="match status" value="1"/>
</dbReference>
<dbReference type="Pfam" id="PF08282">
    <property type="entry name" value="Hydrolase_3"/>
    <property type="match status" value="1"/>
</dbReference>
<dbReference type="SFLD" id="SFLDG01140">
    <property type="entry name" value="C2.B:_Phosphomannomutase_and_P"/>
    <property type="match status" value="1"/>
</dbReference>
<dbReference type="RefSeq" id="WP_387254869.1">
    <property type="nucleotide sequence ID" value="NZ_JBIALX010000017.1"/>
</dbReference>
<dbReference type="InterPro" id="IPR000150">
    <property type="entry name" value="Cof"/>
</dbReference>
<dbReference type="Proteomes" id="UP001601521">
    <property type="component" value="Unassembled WGS sequence"/>
</dbReference>
<dbReference type="PANTHER" id="PTHR10000:SF53">
    <property type="entry name" value="5-AMINO-6-(5-PHOSPHO-D-RIBITYLAMINO)URACIL PHOSPHATASE YBJI-RELATED"/>
    <property type="match status" value="1"/>
</dbReference>
<dbReference type="Gene3D" id="3.30.1240.10">
    <property type="match status" value="1"/>
</dbReference>
<keyword evidence="2" id="KW-0378">Hydrolase</keyword>
<dbReference type="CDD" id="cd07518">
    <property type="entry name" value="HAD_YbiV-Like"/>
    <property type="match status" value="1"/>
</dbReference>
<organism evidence="2 3">
    <name type="scientific">Nocardia africana</name>
    <dbReference type="NCBI Taxonomy" id="134964"/>
    <lineage>
        <taxon>Bacteria</taxon>
        <taxon>Bacillati</taxon>
        <taxon>Actinomycetota</taxon>
        <taxon>Actinomycetes</taxon>
        <taxon>Mycobacteriales</taxon>
        <taxon>Nocardiaceae</taxon>
        <taxon>Nocardia</taxon>
    </lineage>
</organism>
<keyword evidence="3" id="KW-1185">Reference proteome</keyword>
<dbReference type="InterPro" id="IPR006379">
    <property type="entry name" value="HAD-SF_hydro_IIB"/>
</dbReference>
<dbReference type="SFLD" id="SFLDS00003">
    <property type="entry name" value="Haloacid_Dehalogenase"/>
    <property type="match status" value="1"/>
</dbReference>
<protein>
    <submittedName>
        <fullName evidence="2">Cof-type HAD-IIB family hydrolase</fullName>
        <ecNumber evidence="2">3.1.3.-</ecNumber>
    </submittedName>
</protein>
<comment type="caution">
    <text evidence="2">The sequence shown here is derived from an EMBL/GenBank/DDBJ whole genome shotgun (WGS) entry which is preliminary data.</text>
</comment>
<dbReference type="NCBIfam" id="TIGR00099">
    <property type="entry name" value="Cof-subfamily"/>
    <property type="match status" value="1"/>
</dbReference>
<evidence type="ECO:0000313" key="3">
    <source>
        <dbReference type="Proteomes" id="UP001601521"/>
    </source>
</evidence>
<dbReference type="InterPro" id="IPR036412">
    <property type="entry name" value="HAD-like_sf"/>
</dbReference>
<dbReference type="Gene3D" id="3.40.50.1000">
    <property type="entry name" value="HAD superfamily/HAD-like"/>
    <property type="match status" value="1"/>
</dbReference>
<dbReference type="EMBL" id="JBIALX010000017">
    <property type="protein sequence ID" value="MFF0457601.1"/>
    <property type="molecule type" value="Genomic_DNA"/>
</dbReference>
<dbReference type="PROSITE" id="PS01228">
    <property type="entry name" value="COF_1"/>
    <property type="match status" value="1"/>
</dbReference>
<dbReference type="InterPro" id="IPR023214">
    <property type="entry name" value="HAD_sf"/>
</dbReference>
<sequence>MGDDESGQVRSVSVGDDVPEDSGSLGRSTVPAPPSWSSIPPGDCDVRLVVCDMDGTLLTDSGVVPDTFWPLLEVMRSRGVTFVPASGRQYATLAALFERAPDGVSYIAENGCLVVHSGVVVSMACLEFDTVRQVVRATREAPGAAGLGLVVCGLDSAYIERTDPAFVAEASKYYARLEHVDDLTAVTDKVLKLAIYDFTDAERTAERVFGSIAAREQVVVSGKHWIDIMSRDADKGRAVRSLQEALGIPPARTAVFGDYLNDLEMLDAARWSFAMANAHPEVRARARYLAPANDEDGVVTVLSRMFDS</sequence>
<gene>
    <name evidence="2" type="ORF">ACFYTH_29915</name>
</gene>
<name>A0ABW6NR26_9NOCA</name>
<feature type="region of interest" description="Disordered" evidence="1">
    <location>
        <begin position="1"/>
        <end position="38"/>
    </location>
</feature>
<dbReference type="NCBIfam" id="TIGR01484">
    <property type="entry name" value="HAD-SF-IIB"/>
    <property type="match status" value="1"/>
</dbReference>
<accession>A0ABW6NR26</accession>
<reference evidence="2 3" key="1">
    <citation type="submission" date="2024-10" db="EMBL/GenBank/DDBJ databases">
        <title>The Natural Products Discovery Center: Release of the First 8490 Sequenced Strains for Exploring Actinobacteria Biosynthetic Diversity.</title>
        <authorList>
            <person name="Kalkreuter E."/>
            <person name="Kautsar S.A."/>
            <person name="Yang D."/>
            <person name="Bader C.D."/>
            <person name="Teijaro C.N."/>
            <person name="Fluegel L."/>
            <person name="Davis C.M."/>
            <person name="Simpson J.R."/>
            <person name="Lauterbach L."/>
            <person name="Steele A.D."/>
            <person name="Gui C."/>
            <person name="Meng S."/>
            <person name="Li G."/>
            <person name="Viehrig K."/>
            <person name="Ye F."/>
            <person name="Su P."/>
            <person name="Kiefer A.F."/>
            <person name="Nichols A."/>
            <person name="Cepeda A.J."/>
            <person name="Yan W."/>
            <person name="Fan B."/>
            <person name="Jiang Y."/>
            <person name="Adhikari A."/>
            <person name="Zheng C.-J."/>
            <person name="Schuster L."/>
            <person name="Cowan T.M."/>
            <person name="Smanski M.J."/>
            <person name="Chevrette M.G."/>
            <person name="De Carvalho L.P.S."/>
            <person name="Shen B."/>
        </authorList>
    </citation>
    <scope>NUCLEOTIDE SEQUENCE [LARGE SCALE GENOMIC DNA]</scope>
    <source>
        <strain evidence="2 3">NPDC004550</strain>
    </source>
</reference>
<dbReference type="PANTHER" id="PTHR10000">
    <property type="entry name" value="PHOSPHOSERINE PHOSPHATASE"/>
    <property type="match status" value="1"/>
</dbReference>